<feature type="region of interest" description="Disordered" evidence="1">
    <location>
        <begin position="131"/>
        <end position="161"/>
    </location>
</feature>
<feature type="compositionally biased region" description="Basic residues" evidence="1">
    <location>
        <begin position="137"/>
        <end position="148"/>
    </location>
</feature>
<feature type="non-terminal residue" evidence="2">
    <location>
        <position position="161"/>
    </location>
</feature>
<dbReference type="EMBL" id="CADCTS010000319">
    <property type="protein sequence ID" value="CAA9313792.1"/>
    <property type="molecule type" value="Genomic_DNA"/>
</dbReference>
<feature type="compositionally biased region" description="Basic and acidic residues" evidence="1">
    <location>
        <begin position="41"/>
        <end position="55"/>
    </location>
</feature>
<organism evidence="2">
    <name type="scientific">uncultured Friedmanniella sp</name>
    <dbReference type="NCBI Taxonomy" id="335381"/>
    <lineage>
        <taxon>Bacteria</taxon>
        <taxon>Bacillati</taxon>
        <taxon>Actinomycetota</taxon>
        <taxon>Actinomycetes</taxon>
        <taxon>Propionibacteriales</taxon>
        <taxon>Nocardioidaceae</taxon>
        <taxon>Friedmanniella</taxon>
        <taxon>environmental samples</taxon>
    </lineage>
</organism>
<dbReference type="AlphaFoldDB" id="A0A6J4KSL0"/>
<protein>
    <submittedName>
        <fullName evidence="2">Uncharacterized protein</fullName>
    </submittedName>
</protein>
<gene>
    <name evidence="2" type="ORF">AVDCRST_MAG48-2242</name>
</gene>
<accession>A0A6J4KSL0</accession>
<sequence>DRTAPARSRRRPHRRGRRARPAHGRGPAHRRRVRGAAHPRLRGEDLRRARGADHRPARRPAGPGTVRGDRLRPGHGPGTVGRARMARRGRRGMALLGEHGGDRHRHLGHHVAGQLGPPPLLARLGHRPLAGRAAHPVLRRRRRRRGRARGRDGHAGAARPL</sequence>
<feature type="non-terminal residue" evidence="2">
    <location>
        <position position="1"/>
    </location>
</feature>
<name>A0A6J4KSL0_9ACTN</name>
<evidence type="ECO:0000313" key="2">
    <source>
        <dbReference type="EMBL" id="CAA9313792.1"/>
    </source>
</evidence>
<reference evidence="2" key="1">
    <citation type="submission" date="2020-02" db="EMBL/GenBank/DDBJ databases">
        <authorList>
            <person name="Meier V. D."/>
        </authorList>
    </citation>
    <scope>NUCLEOTIDE SEQUENCE</scope>
    <source>
        <strain evidence="2">AVDCRST_MAG48</strain>
    </source>
</reference>
<feature type="compositionally biased region" description="Basic residues" evidence="1">
    <location>
        <begin position="7"/>
        <end position="40"/>
    </location>
</feature>
<feature type="region of interest" description="Disordered" evidence="1">
    <location>
        <begin position="1"/>
        <end position="89"/>
    </location>
</feature>
<evidence type="ECO:0000256" key="1">
    <source>
        <dbReference type="SAM" id="MobiDB-lite"/>
    </source>
</evidence>
<proteinExistence type="predicted"/>